<comment type="caution">
    <text evidence="1">The sequence shown here is derived from an EMBL/GenBank/DDBJ whole genome shotgun (WGS) entry which is preliminary data.</text>
</comment>
<protein>
    <submittedName>
        <fullName evidence="1">Uncharacterized protein</fullName>
    </submittedName>
</protein>
<evidence type="ECO:0000313" key="1">
    <source>
        <dbReference type="EMBL" id="KAL3508904.1"/>
    </source>
</evidence>
<reference evidence="1 2" key="1">
    <citation type="submission" date="2024-11" db="EMBL/GenBank/DDBJ databases">
        <title>A near-complete genome assembly of Cinchona calisaya.</title>
        <authorList>
            <person name="Lian D.C."/>
            <person name="Zhao X.W."/>
            <person name="Wei L."/>
        </authorList>
    </citation>
    <scope>NUCLEOTIDE SEQUENCE [LARGE SCALE GENOMIC DNA]</scope>
    <source>
        <tissue evidence="1">Nenye</tissue>
    </source>
</reference>
<organism evidence="1 2">
    <name type="scientific">Cinchona calisaya</name>
    <dbReference type="NCBI Taxonomy" id="153742"/>
    <lineage>
        <taxon>Eukaryota</taxon>
        <taxon>Viridiplantae</taxon>
        <taxon>Streptophyta</taxon>
        <taxon>Embryophyta</taxon>
        <taxon>Tracheophyta</taxon>
        <taxon>Spermatophyta</taxon>
        <taxon>Magnoliopsida</taxon>
        <taxon>eudicotyledons</taxon>
        <taxon>Gunneridae</taxon>
        <taxon>Pentapetalae</taxon>
        <taxon>asterids</taxon>
        <taxon>lamiids</taxon>
        <taxon>Gentianales</taxon>
        <taxon>Rubiaceae</taxon>
        <taxon>Cinchonoideae</taxon>
        <taxon>Cinchoneae</taxon>
        <taxon>Cinchona</taxon>
    </lineage>
</organism>
<name>A0ABD2YNE3_9GENT</name>
<keyword evidence="2" id="KW-1185">Reference proteome</keyword>
<accession>A0ABD2YNE3</accession>
<dbReference type="EMBL" id="JBJUIK010000012">
    <property type="protein sequence ID" value="KAL3508904.1"/>
    <property type="molecule type" value="Genomic_DNA"/>
</dbReference>
<sequence>MGDQHQLDGKIVTILREPGIAICFLYLNEANKVDDVGSSSGLILDDPTIRQSKGLEEASASVCVSAWLVALSKLAWNVNFILGDSVIT</sequence>
<dbReference type="Proteomes" id="UP001630127">
    <property type="component" value="Unassembled WGS sequence"/>
</dbReference>
<evidence type="ECO:0000313" key="2">
    <source>
        <dbReference type="Proteomes" id="UP001630127"/>
    </source>
</evidence>
<proteinExistence type="predicted"/>
<gene>
    <name evidence="1" type="ORF">ACH5RR_028305</name>
</gene>
<dbReference type="AlphaFoldDB" id="A0ABD2YNE3"/>